<keyword evidence="5 6" id="KW-0472">Membrane</keyword>
<evidence type="ECO:0000256" key="3">
    <source>
        <dbReference type="ARBA" id="ARBA00022692"/>
    </source>
</evidence>
<evidence type="ECO:0000313" key="8">
    <source>
        <dbReference type="EMBL" id="UJO21895.1"/>
    </source>
</evidence>
<feature type="transmembrane region" description="Helical" evidence="6">
    <location>
        <begin position="275"/>
        <end position="298"/>
    </location>
</feature>
<feature type="transmembrane region" description="Helical" evidence="6">
    <location>
        <begin position="456"/>
        <end position="475"/>
    </location>
</feature>
<comment type="subcellular location">
    <subcellularLocation>
        <location evidence="1">Membrane</location>
        <topology evidence="1">Multi-pass membrane protein</topology>
    </subcellularLocation>
</comment>
<evidence type="ECO:0000256" key="6">
    <source>
        <dbReference type="SAM" id="Phobius"/>
    </source>
</evidence>
<keyword evidence="2" id="KW-0813">Transport</keyword>
<dbReference type="Pfam" id="PF07690">
    <property type="entry name" value="MFS_1"/>
    <property type="match status" value="1"/>
</dbReference>
<dbReference type="GeneID" id="71989594"/>
<sequence length="480" mass="51350">MAHVKSGFHALRASTAFIAFVVSYAIFTDAFLYAAIVPVAPFALEKQVDKEKVQVWVAILLAAFGVGCFVSSVPWGYYADRSTSRRTPFLLGLLVLLVTTGLLWFAPYIKSNGLVVQVIARALQGFASTIVWMTGLAILVDVVGPTRIGEYSGYIGIALNLGNLTGPLSGGVVFAESGYHAVFGLITGVVLVDILLRLIMKERTVQKTVRAAPSTASVKPLRPHSPELHPGPDIEKTAASEVTLTNTISSTPDSISLADSTSVSKVSRLPVMLRLLFSARFMVAVWGIMVLAMAYTGFETVLPMAVNKVFGWDSEGGGLIFLPLSLPSLFGPLVGRFTDRYGGRWVTAAAFTIICPGLILLRLVNENSINHKVLICALLVVIGSCLTLILEPLFAEITGRATKLEALDAGALGSEIVGRGYYAQAYAHFNWAWALGNTLGPILFGFMAEAASWKTAMLSMGVICGASAVPMALWIDGWVL</sequence>
<dbReference type="RefSeq" id="XP_047766261.1">
    <property type="nucleotide sequence ID" value="XM_047908864.1"/>
</dbReference>
<dbReference type="OrthoDB" id="5086884at2759"/>
<dbReference type="InterPro" id="IPR050930">
    <property type="entry name" value="MFS_Vesicular_Transporter"/>
</dbReference>
<dbReference type="KEGG" id="ffu:CLAFUR5_09716"/>
<dbReference type="CDD" id="cd17325">
    <property type="entry name" value="MFS_MdtG_SLC18_like"/>
    <property type="match status" value="1"/>
</dbReference>
<dbReference type="GO" id="GO:0022857">
    <property type="term" value="F:transmembrane transporter activity"/>
    <property type="evidence" value="ECO:0007669"/>
    <property type="project" value="InterPro"/>
</dbReference>
<evidence type="ECO:0000256" key="2">
    <source>
        <dbReference type="ARBA" id="ARBA00022448"/>
    </source>
</evidence>
<reference evidence="8" key="1">
    <citation type="submission" date="2021-12" db="EMBL/GenBank/DDBJ databases">
        <authorList>
            <person name="Zaccaron A."/>
            <person name="Stergiopoulos I."/>
        </authorList>
    </citation>
    <scope>NUCLEOTIDE SEQUENCE</scope>
    <source>
        <strain evidence="8">Race5_Kim</strain>
    </source>
</reference>
<dbReference type="Gene3D" id="1.20.1250.20">
    <property type="entry name" value="MFS general substrate transporter like domains"/>
    <property type="match status" value="2"/>
</dbReference>
<dbReference type="InterPro" id="IPR020846">
    <property type="entry name" value="MFS_dom"/>
</dbReference>
<dbReference type="AlphaFoldDB" id="A0A9Q8UTK3"/>
<dbReference type="InterPro" id="IPR036259">
    <property type="entry name" value="MFS_trans_sf"/>
</dbReference>
<feature type="transmembrane region" description="Helical" evidence="6">
    <location>
        <begin position="345"/>
        <end position="363"/>
    </location>
</feature>
<evidence type="ECO:0000313" key="9">
    <source>
        <dbReference type="Proteomes" id="UP000756132"/>
    </source>
</evidence>
<dbReference type="EMBL" id="CP090171">
    <property type="protein sequence ID" value="UJO21895.1"/>
    <property type="molecule type" value="Genomic_DNA"/>
</dbReference>
<dbReference type="PROSITE" id="PS50850">
    <property type="entry name" value="MFS"/>
    <property type="match status" value="1"/>
</dbReference>
<name>A0A9Q8UTK3_PASFU</name>
<keyword evidence="9" id="KW-1185">Reference proteome</keyword>
<proteinExistence type="predicted"/>
<dbReference type="InterPro" id="IPR011701">
    <property type="entry name" value="MFS"/>
</dbReference>
<feature type="transmembrane region" description="Helical" evidence="6">
    <location>
        <begin position="151"/>
        <end position="175"/>
    </location>
</feature>
<evidence type="ECO:0000256" key="5">
    <source>
        <dbReference type="ARBA" id="ARBA00023136"/>
    </source>
</evidence>
<feature type="transmembrane region" description="Helical" evidence="6">
    <location>
        <begin position="56"/>
        <end position="77"/>
    </location>
</feature>
<reference evidence="8" key="2">
    <citation type="journal article" date="2022" name="Microb. Genom.">
        <title>A chromosome-scale genome assembly of the tomato pathogen Cladosporium fulvum reveals a compartmentalized genome architecture and the presence of a dispensable chromosome.</title>
        <authorList>
            <person name="Zaccaron A.Z."/>
            <person name="Chen L.H."/>
            <person name="Samaras A."/>
            <person name="Stergiopoulos I."/>
        </authorList>
    </citation>
    <scope>NUCLEOTIDE SEQUENCE</scope>
    <source>
        <strain evidence="8">Race5_Kim</strain>
    </source>
</reference>
<feature type="transmembrane region" description="Helical" evidence="6">
    <location>
        <begin position="12"/>
        <end position="36"/>
    </location>
</feature>
<feature type="transmembrane region" description="Helical" evidence="6">
    <location>
        <begin position="89"/>
        <end position="106"/>
    </location>
</feature>
<accession>A0A9Q8UTK3</accession>
<dbReference type="GO" id="GO:0016020">
    <property type="term" value="C:membrane"/>
    <property type="evidence" value="ECO:0007669"/>
    <property type="project" value="UniProtKB-SubCell"/>
</dbReference>
<evidence type="ECO:0000256" key="4">
    <source>
        <dbReference type="ARBA" id="ARBA00022989"/>
    </source>
</evidence>
<evidence type="ECO:0000256" key="1">
    <source>
        <dbReference type="ARBA" id="ARBA00004141"/>
    </source>
</evidence>
<keyword evidence="4 6" id="KW-1133">Transmembrane helix</keyword>
<feature type="transmembrane region" description="Helical" evidence="6">
    <location>
        <begin position="369"/>
        <end position="390"/>
    </location>
</feature>
<evidence type="ECO:0000259" key="7">
    <source>
        <dbReference type="PROSITE" id="PS50850"/>
    </source>
</evidence>
<feature type="domain" description="Major facilitator superfamily (MFS) profile" evidence="7">
    <location>
        <begin position="18"/>
        <end position="480"/>
    </location>
</feature>
<feature type="transmembrane region" description="Helical" evidence="6">
    <location>
        <begin position="181"/>
        <end position="200"/>
    </location>
</feature>
<dbReference type="PANTHER" id="PTHR23506">
    <property type="entry name" value="GH10249P"/>
    <property type="match status" value="1"/>
</dbReference>
<feature type="transmembrane region" description="Helical" evidence="6">
    <location>
        <begin position="318"/>
        <end position="338"/>
    </location>
</feature>
<gene>
    <name evidence="8" type="ORF">CLAFUR5_09716</name>
</gene>
<protein>
    <recommendedName>
        <fullName evidence="7">Major facilitator superfamily (MFS) profile domain-containing protein</fullName>
    </recommendedName>
</protein>
<dbReference type="Proteomes" id="UP000756132">
    <property type="component" value="Chromosome 9"/>
</dbReference>
<keyword evidence="3 6" id="KW-0812">Transmembrane</keyword>
<dbReference type="SUPFAM" id="SSF103473">
    <property type="entry name" value="MFS general substrate transporter"/>
    <property type="match status" value="1"/>
</dbReference>
<dbReference type="OMA" id="GYYAPFG"/>
<dbReference type="PANTHER" id="PTHR23506:SF23">
    <property type="entry name" value="GH10249P"/>
    <property type="match status" value="1"/>
</dbReference>
<organism evidence="8 9">
    <name type="scientific">Passalora fulva</name>
    <name type="common">Tomato leaf mold</name>
    <name type="synonym">Cladosporium fulvum</name>
    <dbReference type="NCBI Taxonomy" id="5499"/>
    <lineage>
        <taxon>Eukaryota</taxon>
        <taxon>Fungi</taxon>
        <taxon>Dikarya</taxon>
        <taxon>Ascomycota</taxon>
        <taxon>Pezizomycotina</taxon>
        <taxon>Dothideomycetes</taxon>
        <taxon>Dothideomycetidae</taxon>
        <taxon>Mycosphaerellales</taxon>
        <taxon>Mycosphaerellaceae</taxon>
        <taxon>Fulvia</taxon>
    </lineage>
</organism>
<feature type="transmembrane region" description="Helical" evidence="6">
    <location>
        <begin position="118"/>
        <end position="139"/>
    </location>
</feature>